<dbReference type="Proteomes" id="UP000094801">
    <property type="component" value="Unassembled WGS sequence"/>
</dbReference>
<protein>
    <recommendedName>
        <fullName evidence="3 8">Mediator of RNA polymerase II transcription subunit 4</fullName>
    </recommendedName>
    <alternativeName>
        <fullName evidence="7 8">Mediator complex subunit 4</fullName>
    </alternativeName>
</protein>
<evidence type="ECO:0000313" key="11">
    <source>
        <dbReference type="Proteomes" id="UP000094801"/>
    </source>
</evidence>
<proteinExistence type="inferred from homology"/>
<keyword evidence="4 8" id="KW-0805">Transcription regulation</keyword>
<dbReference type="OrthoDB" id="1929813at2759"/>
<dbReference type="GO" id="GO:0003712">
    <property type="term" value="F:transcription coregulator activity"/>
    <property type="evidence" value="ECO:0007669"/>
    <property type="project" value="InterPro"/>
</dbReference>
<comment type="similarity">
    <text evidence="2 8">Belongs to the Mediator complex subunit 4 family.</text>
</comment>
<evidence type="ECO:0000256" key="2">
    <source>
        <dbReference type="ARBA" id="ARBA00009626"/>
    </source>
</evidence>
<reference evidence="11" key="1">
    <citation type="submission" date="2016-04" db="EMBL/GenBank/DDBJ databases">
        <title>Comparative genomics of biotechnologically important yeasts.</title>
        <authorList>
            <consortium name="DOE Joint Genome Institute"/>
            <person name="Riley R."/>
            <person name="Haridas S."/>
            <person name="Wolfe K.H."/>
            <person name="Lopes M.R."/>
            <person name="Hittinger C.T."/>
            <person name="Goker M."/>
            <person name="Salamov A."/>
            <person name="Wisecaver J."/>
            <person name="Long T.M."/>
            <person name="Aerts A.L."/>
            <person name="Barry K."/>
            <person name="Choi C."/>
            <person name="Clum A."/>
            <person name="Coughlan A.Y."/>
            <person name="Deshpande S."/>
            <person name="Douglass A.P."/>
            <person name="Hanson S.J."/>
            <person name="Klenk H.-P."/>
            <person name="Labutti K."/>
            <person name="Lapidus A."/>
            <person name="Lindquist E."/>
            <person name="Lipzen A."/>
            <person name="Meier-Kolthoff J.P."/>
            <person name="Ohm R.A."/>
            <person name="Otillar R.P."/>
            <person name="Pangilinan J."/>
            <person name="Peng Y."/>
            <person name="Rokas A."/>
            <person name="Rosa C.A."/>
            <person name="Scheuner C."/>
            <person name="Sibirny A.A."/>
            <person name="Slot J.C."/>
            <person name="Stielow J.B."/>
            <person name="Sun H."/>
            <person name="Kurtzman C.P."/>
            <person name="Blackwell M."/>
            <person name="Grigoriev I.V."/>
            <person name="Jeffries T.W."/>
        </authorList>
    </citation>
    <scope>NUCLEOTIDE SEQUENCE [LARGE SCALE GENOMIC DNA]</scope>
    <source>
        <strain evidence="11">NRRL YB-2248</strain>
    </source>
</reference>
<evidence type="ECO:0000256" key="8">
    <source>
        <dbReference type="RuleBase" id="RU364141"/>
    </source>
</evidence>
<comment type="subunit">
    <text evidence="8">Component of the Mediator complex.</text>
</comment>
<gene>
    <name evidence="8" type="primary">MED4</name>
    <name evidence="10" type="ORF">CANARDRAFT_202240</name>
</gene>
<keyword evidence="8" id="KW-0010">Activator</keyword>
<evidence type="ECO:0000313" key="10">
    <source>
        <dbReference type="EMBL" id="ODV83816.1"/>
    </source>
</evidence>
<organism evidence="10 11">
    <name type="scientific">[Candida] arabinofermentans NRRL YB-2248</name>
    <dbReference type="NCBI Taxonomy" id="983967"/>
    <lineage>
        <taxon>Eukaryota</taxon>
        <taxon>Fungi</taxon>
        <taxon>Dikarya</taxon>
        <taxon>Ascomycota</taxon>
        <taxon>Saccharomycotina</taxon>
        <taxon>Pichiomycetes</taxon>
        <taxon>Pichiales</taxon>
        <taxon>Pichiaceae</taxon>
        <taxon>Ogataea</taxon>
        <taxon>Ogataea/Candida clade</taxon>
    </lineage>
</organism>
<dbReference type="AlphaFoldDB" id="A0A1E4SWC7"/>
<evidence type="ECO:0000256" key="3">
    <source>
        <dbReference type="ARBA" id="ARBA00020629"/>
    </source>
</evidence>
<dbReference type="EMBL" id="KV453860">
    <property type="protein sequence ID" value="ODV83816.1"/>
    <property type="molecule type" value="Genomic_DNA"/>
</dbReference>
<evidence type="ECO:0000256" key="6">
    <source>
        <dbReference type="ARBA" id="ARBA00023242"/>
    </source>
</evidence>
<keyword evidence="5 8" id="KW-0804">Transcription</keyword>
<evidence type="ECO:0000256" key="1">
    <source>
        <dbReference type="ARBA" id="ARBA00004123"/>
    </source>
</evidence>
<keyword evidence="6 8" id="KW-0539">Nucleus</keyword>
<feature type="compositionally biased region" description="Basic and acidic residues" evidence="9">
    <location>
        <begin position="249"/>
        <end position="272"/>
    </location>
</feature>
<feature type="compositionally biased region" description="Acidic residues" evidence="9">
    <location>
        <begin position="235"/>
        <end position="248"/>
    </location>
</feature>
<dbReference type="GO" id="GO:0016592">
    <property type="term" value="C:mediator complex"/>
    <property type="evidence" value="ECO:0007669"/>
    <property type="project" value="InterPro"/>
</dbReference>
<keyword evidence="11" id="KW-1185">Reference proteome</keyword>
<evidence type="ECO:0000256" key="9">
    <source>
        <dbReference type="SAM" id="MobiDB-lite"/>
    </source>
</evidence>
<name>A0A1E4SWC7_9ASCO</name>
<evidence type="ECO:0000256" key="5">
    <source>
        <dbReference type="ARBA" id="ARBA00023163"/>
    </source>
</evidence>
<evidence type="ECO:0000256" key="7">
    <source>
        <dbReference type="ARBA" id="ARBA00031257"/>
    </source>
</evidence>
<comment type="subcellular location">
    <subcellularLocation>
        <location evidence="1 8">Nucleus</location>
    </subcellularLocation>
</comment>
<feature type="region of interest" description="Disordered" evidence="9">
    <location>
        <begin position="231"/>
        <end position="272"/>
    </location>
</feature>
<dbReference type="Pfam" id="PF10018">
    <property type="entry name" value="Med4"/>
    <property type="match status" value="1"/>
</dbReference>
<dbReference type="InterPro" id="IPR019258">
    <property type="entry name" value="Mediator_Med4"/>
</dbReference>
<feature type="region of interest" description="Disordered" evidence="9">
    <location>
        <begin position="1"/>
        <end position="20"/>
    </location>
</feature>
<sequence length="291" mass="32903">MLSNFNASTPGQVGAPPTSAVPGSVKTYKNENTFIYQELLRFESGLQKLSASIQQYEPNPEIASALVSSMDSINNELNQLEILHDLKMNQVLKQNSENMQLNDNLRNILVSLDECRKELNELPKLSIEEEIELKKNKKNIELDEDSVAEIPKPDLEATKTLLTYAMKLAKFSKIPRTFDGYLMPNNFIWPGDDNMRRGMLATASMMPEKIIENENGTSDMNEDTTMNEASAVNNEQEDADDDEEDDELLPERRNENAGLYKADESDKTEKKDAATIMADLDLFDDESDYDE</sequence>
<dbReference type="GO" id="GO:0006357">
    <property type="term" value="P:regulation of transcription by RNA polymerase II"/>
    <property type="evidence" value="ECO:0007669"/>
    <property type="project" value="InterPro"/>
</dbReference>
<feature type="compositionally biased region" description="Polar residues" evidence="9">
    <location>
        <begin position="1"/>
        <end position="11"/>
    </location>
</feature>
<evidence type="ECO:0000256" key="4">
    <source>
        <dbReference type="ARBA" id="ARBA00023015"/>
    </source>
</evidence>
<accession>A0A1E4SWC7</accession>
<comment type="function">
    <text evidence="8">Component of the Mediator complex, a coactivator involved in the regulated transcription of nearly all RNA polymerase II-dependent genes. Mediator functions as a bridge to convey information from gene-specific regulatory proteins to the basal RNA polymerase II transcription machinery. Mediator is recruited to promoters by direct interactions with regulatory proteins and serves as a scaffold for the assembly of a functional preinitiation complex with RNA polymerase II and the general transcription factors.</text>
</comment>